<dbReference type="Gramene" id="KGN61633">
    <property type="protein sequence ID" value="KGN61633"/>
    <property type="gene ID" value="Csa_2G193370"/>
</dbReference>
<evidence type="ECO:0000256" key="3">
    <source>
        <dbReference type="SAM" id="SignalP"/>
    </source>
</evidence>
<evidence type="ECO:0000313" key="5">
    <source>
        <dbReference type="Proteomes" id="UP000029981"/>
    </source>
</evidence>
<keyword evidence="3" id="KW-0732">Signal</keyword>
<evidence type="ECO:0000313" key="4">
    <source>
        <dbReference type="EMBL" id="KGN61633.1"/>
    </source>
</evidence>
<dbReference type="SUPFAM" id="SSF51445">
    <property type="entry name" value="(Trans)glycosidases"/>
    <property type="match status" value="1"/>
</dbReference>
<gene>
    <name evidence="4" type="ORF">Csa_2G193370</name>
</gene>
<dbReference type="InterPro" id="IPR050542">
    <property type="entry name" value="Glycosyl_Hydrlase18_Chitinase"/>
</dbReference>
<protein>
    <recommendedName>
        <fullName evidence="6">GH18 domain-containing protein</fullName>
    </recommendedName>
</protein>
<accession>A0A0A0LIK8</accession>
<keyword evidence="5" id="KW-1185">Reference proteome</keyword>
<feature type="signal peptide" evidence="3">
    <location>
        <begin position="1"/>
        <end position="24"/>
    </location>
</feature>
<keyword evidence="1" id="KW-0378">Hydrolase</keyword>
<reference evidence="4 5" key="1">
    <citation type="journal article" date="2009" name="Nat. Genet.">
        <title>The genome of the cucumber, Cucumis sativus L.</title>
        <authorList>
            <person name="Huang S."/>
            <person name="Li R."/>
            <person name="Zhang Z."/>
            <person name="Li L."/>
            <person name="Gu X."/>
            <person name="Fan W."/>
            <person name="Lucas W.J."/>
            <person name="Wang X."/>
            <person name="Xie B."/>
            <person name="Ni P."/>
            <person name="Ren Y."/>
            <person name="Zhu H."/>
            <person name="Li J."/>
            <person name="Lin K."/>
            <person name="Jin W."/>
            <person name="Fei Z."/>
            <person name="Li G."/>
            <person name="Staub J."/>
            <person name="Kilian A."/>
            <person name="van der Vossen E.A."/>
            <person name="Wu Y."/>
            <person name="Guo J."/>
            <person name="He J."/>
            <person name="Jia Z."/>
            <person name="Ren Y."/>
            <person name="Tian G."/>
            <person name="Lu Y."/>
            <person name="Ruan J."/>
            <person name="Qian W."/>
            <person name="Wang M."/>
            <person name="Huang Q."/>
            <person name="Li B."/>
            <person name="Xuan Z."/>
            <person name="Cao J."/>
            <person name="Asan"/>
            <person name="Wu Z."/>
            <person name="Zhang J."/>
            <person name="Cai Q."/>
            <person name="Bai Y."/>
            <person name="Zhao B."/>
            <person name="Han Y."/>
            <person name="Li Y."/>
            <person name="Li X."/>
            <person name="Wang S."/>
            <person name="Shi Q."/>
            <person name="Liu S."/>
            <person name="Cho W.K."/>
            <person name="Kim J.Y."/>
            <person name="Xu Y."/>
            <person name="Heller-Uszynska K."/>
            <person name="Miao H."/>
            <person name="Cheng Z."/>
            <person name="Zhang S."/>
            <person name="Wu J."/>
            <person name="Yang Y."/>
            <person name="Kang H."/>
            <person name="Li M."/>
            <person name="Liang H."/>
            <person name="Ren X."/>
            <person name="Shi Z."/>
            <person name="Wen M."/>
            <person name="Jian M."/>
            <person name="Yang H."/>
            <person name="Zhang G."/>
            <person name="Yang Z."/>
            <person name="Chen R."/>
            <person name="Liu S."/>
            <person name="Li J."/>
            <person name="Ma L."/>
            <person name="Liu H."/>
            <person name="Zhou Y."/>
            <person name="Zhao J."/>
            <person name="Fang X."/>
            <person name="Li G."/>
            <person name="Fang L."/>
            <person name="Li Y."/>
            <person name="Liu D."/>
            <person name="Zheng H."/>
            <person name="Zhang Y."/>
            <person name="Qin N."/>
            <person name="Li Z."/>
            <person name="Yang G."/>
            <person name="Yang S."/>
            <person name="Bolund L."/>
            <person name="Kristiansen K."/>
            <person name="Zheng H."/>
            <person name="Li S."/>
            <person name="Zhang X."/>
            <person name="Yang H."/>
            <person name="Wang J."/>
            <person name="Sun R."/>
            <person name="Zhang B."/>
            <person name="Jiang S."/>
            <person name="Wang J."/>
            <person name="Du Y."/>
            <person name="Li S."/>
        </authorList>
    </citation>
    <scope>NUCLEOTIDE SEQUENCE [LARGE SCALE GENOMIC DNA]</scope>
    <source>
        <strain evidence="5">cv. 9930</strain>
    </source>
</reference>
<dbReference type="PANTHER" id="PTHR45708">
    <property type="entry name" value="ENDOCHITINASE"/>
    <property type="match status" value="1"/>
</dbReference>
<organism evidence="4 5">
    <name type="scientific">Cucumis sativus</name>
    <name type="common">Cucumber</name>
    <dbReference type="NCBI Taxonomy" id="3659"/>
    <lineage>
        <taxon>Eukaryota</taxon>
        <taxon>Viridiplantae</taxon>
        <taxon>Streptophyta</taxon>
        <taxon>Embryophyta</taxon>
        <taxon>Tracheophyta</taxon>
        <taxon>Spermatophyta</taxon>
        <taxon>Magnoliopsida</taxon>
        <taxon>eudicotyledons</taxon>
        <taxon>Gunneridae</taxon>
        <taxon>Pentapetalae</taxon>
        <taxon>rosids</taxon>
        <taxon>fabids</taxon>
        <taxon>Cucurbitales</taxon>
        <taxon>Cucurbitaceae</taxon>
        <taxon>Benincaseae</taxon>
        <taxon>Cucumis</taxon>
    </lineage>
</organism>
<dbReference type="GO" id="GO:0016798">
    <property type="term" value="F:hydrolase activity, acting on glycosyl bonds"/>
    <property type="evidence" value="ECO:0007669"/>
    <property type="project" value="UniProtKB-KW"/>
</dbReference>
<evidence type="ECO:0008006" key="6">
    <source>
        <dbReference type="Google" id="ProtNLM"/>
    </source>
</evidence>
<reference evidence="4 5" key="4">
    <citation type="journal article" date="2011" name="BMC Genomics">
        <title>RNA-Seq improves annotation of protein-coding genes in the cucumber genome.</title>
        <authorList>
            <person name="Li Z."/>
            <person name="Zhang Z."/>
            <person name="Yan P."/>
            <person name="Huang S."/>
            <person name="Fei Z."/>
            <person name="Lin K."/>
        </authorList>
    </citation>
    <scope>NUCLEOTIDE SEQUENCE [LARGE SCALE GENOMIC DNA]</scope>
    <source>
        <strain evidence="5">cv. 9930</strain>
    </source>
</reference>
<dbReference type="InterPro" id="IPR017853">
    <property type="entry name" value="GH"/>
</dbReference>
<dbReference type="Gene3D" id="3.20.20.80">
    <property type="entry name" value="Glycosidases"/>
    <property type="match status" value="1"/>
</dbReference>
<reference evidence="4 5" key="3">
    <citation type="journal article" date="2010" name="BMC Genomics">
        <title>Transcriptome sequencing and comparative analysis of cucumber flowers with different sex types.</title>
        <authorList>
            <person name="Guo S."/>
            <person name="Zheng Y."/>
            <person name="Joung J.G."/>
            <person name="Liu S."/>
            <person name="Zhang Z."/>
            <person name="Crasta O.R."/>
            <person name="Sobral B.W."/>
            <person name="Xu Y."/>
            <person name="Huang S."/>
            <person name="Fei Z."/>
        </authorList>
    </citation>
    <scope>NUCLEOTIDE SEQUENCE [LARGE SCALE GENOMIC DNA]</scope>
    <source>
        <strain evidence="5">cv. 9930</strain>
    </source>
</reference>
<feature type="chain" id="PRO_5001966108" description="GH18 domain-containing protein" evidence="3">
    <location>
        <begin position="25"/>
        <end position="132"/>
    </location>
</feature>
<evidence type="ECO:0000256" key="1">
    <source>
        <dbReference type="ARBA" id="ARBA00022801"/>
    </source>
</evidence>
<reference evidence="4 5" key="2">
    <citation type="journal article" date="2009" name="PLoS ONE">
        <title>An integrated genetic and cytogenetic map of the cucumber genome.</title>
        <authorList>
            <person name="Ren Y."/>
            <person name="Zhang Z."/>
            <person name="Liu J."/>
            <person name="Staub J.E."/>
            <person name="Han Y."/>
            <person name="Cheng Z."/>
            <person name="Li X."/>
            <person name="Lu J."/>
            <person name="Miao H."/>
            <person name="Kang H."/>
            <person name="Xie B."/>
            <person name="Gu X."/>
            <person name="Wang X."/>
            <person name="Du Y."/>
            <person name="Jin W."/>
            <person name="Huang S."/>
        </authorList>
    </citation>
    <scope>NUCLEOTIDE SEQUENCE [LARGE SCALE GENOMIC DNA]</scope>
    <source>
        <strain evidence="5">cv. 9930</strain>
    </source>
</reference>
<proteinExistence type="predicted"/>
<dbReference type="EMBL" id="CM002923">
    <property type="protein sequence ID" value="KGN61633.1"/>
    <property type="molecule type" value="Genomic_DNA"/>
</dbReference>
<dbReference type="Proteomes" id="UP000029981">
    <property type="component" value="Chromosome 2"/>
</dbReference>
<evidence type="ECO:0000256" key="2">
    <source>
        <dbReference type="ARBA" id="ARBA00023295"/>
    </source>
</evidence>
<dbReference type="AlphaFoldDB" id="A0A0A0LIK8"/>
<sequence length="132" mass="14804">MFDHLPKNGVIIFTLLLSVRRLHNQQPPGRTTHCNLTTNDCTKLNKEIKPCQALGIKIFLSTGGLFGGYSRISPADARKYTLYLWNNFIGGESSSHPFGYAVLDGIEFAYARVLSTNEGDISKWENVINIER</sequence>
<name>A0A0A0LIK8_CUCSA</name>
<keyword evidence="2" id="KW-0326">Glycosidase</keyword>
<dbReference type="PANTHER" id="PTHR45708:SF49">
    <property type="entry name" value="ENDOCHITINASE"/>
    <property type="match status" value="1"/>
</dbReference>